<name>A0A9Q3BFP7_9BASI</name>
<evidence type="ECO:0000313" key="2">
    <source>
        <dbReference type="EMBL" id="MBW0464639.1"/>
    </source>
</evidence>
<reference evidence="2" key="1">
    <citation type="submission" date="2021-03" db="EMBL/GenBank/DDBJ databases">
        <title>Draft genome sequence of rust myrtle Austropuccinia psidii MF-1, a brazilian biotype.</title>
        <authorList>
            <person name="Quecine M.C."/>
            <person name="Pachon D.M.R."/>
            <person name="Bonatelli M.L."/>
            <person name="Correr F.H."/>
            <person name="Franceschini L.M."/>
            <person name="Leite T.F."/>
            <person name="Margarido G.R.A."/>
            <person name="Almeida C.A."/>
            <person name="Ferrarezi J.A."/>
            <person name="Labate C.A."/>
        </authorList>
    </citation>
    <scope>NUCLEOTIDE SEQUENCE</scope>
    <source>
        <strain evidence="2">MF-1</strain>
    </source>
</reference>
<proteinExistence type="predicted"/>
<dbReference type="Proteomes" id="UP000765509">
    <property type="component" value="Unassembled WGS sequence"/>
</dbReference>
<feature type="domain" description="Tf2-1-like SH3-like" evidence="1">
    <location>
        <begin position="8"/>
        <end position="69"/>
    </location>
</feature>
<gene>
    <name evidence="2" type="ORF">O181_004354</name>
</gene>
<evidence type="ECO:0000313" key="3">
    <source>
        <dbReference type="Proteomes" id="UP000765509"/>
    </source>
</evidence>
<protein>
    <recommendedName>
        <fullName evidence="1">Tf2-1-like SH3-like domain-containing protein</fullName>
    </recommendedName>
</protein>
<dbReference type="AlphaFoldDB" id="A0A9Q3BFP7"/>
<dbReference type="Pfam" id="PF24626">
    <property type="entry name" value="SH3_Tf2-1"/>
    <property type="match status" value="1"/>
</dbReference>
<comment type="caution">
    <text evidence="2">The sequence shown here is derived from an EMBL/GenBank/DDBJ whole genome shotgun (WGS) entry which is preliminary data.</text>
</comment>
<organism evidence="2 3">
    <name type="scientific">Austropuccinia psidii MF-1</name>
    <dbReference type="NCBI Taxonomy" id="1389203"/>
    <lineage>
        <taxon>Eukaryota</taxon>
        <taxon>Fungi</taxon>
        <taxon>Dikarya</taxon>
        <taxon>Basidiomycota</taxon>
        <taxon>Pucciniomycotina</taxon>
        <taxon>Pucciniomycetes</taxon>
        <taxon>Pucciniales</taxon>
        <taxon>Sphaerophragmiaceae</taxon>
        <taxon>Austropuccinia</taxon>
    </lineage>
</organism>
<sequence>MGPDFNKGDQVLVATLNFKNLKGPKKMRDSFLGPFTIIKTIGKNEVEVKITDESSWTHLVFPVSFVKQYFQTEEDKFSSRKKNPTQQEIVEVEDSPGPVKKIIEARKISLNGKNQRQCLIRFQSQTAEKDKWFAEEATPDRSLHLRRLRASRRTEQSHQL</sequence>
<keyword evidence="3" id="KW-1185">Reference proteome</keyword>
<dbReference type="EMBL" id="AVOT02000838">
    <property type="protein sequence ID" value="MBW0464639.1"/>
    <property type="molecule type" value="Genomic_DNA"/>
</dbReference>
<dbReference type="InterPro" id="IPR056924">
    <property type="entry name" value="SH3_Tf2-1"/>
</dbReference>
<accession>A0A9Q3BFP7</accession>
<evidence type="ECO:0000259" key="1">
    <source>
        <dbReference type="Pfam" id="PF24626"/>
    </source>
</evidence>
<dbReference type="OrthoDB" id="4360000at2759"/>